<evidence type="ECO:0000256" key="2">
    <source>
        <dbReference type="RuleBase" id="RU365003"/>
    </source>
</evidence>
<dbReference type="GO" id="GO:0007031">
    <property type="term" value="P:peroxisome organization"/>
    <property type="evidence" value="ECO:0007669"/>
    <property type="project" value="UniProtKB-KW"/>
</dbReference>
<dbReference type="PANTHER" id="PTHR13299:SF0">
    <property type="entry name" value="PEROXISOMAL MEMBRANE PROTEIN PEX16"/>
    <property type="match status" value="1"/>
</dbReference>
<dbReference type="STRING" id="1076935.U4L2G6"/>
<keyword evidence="2" id="KW-0962">Peroxisome biogenesis</keyword>
<feature type="region of interest" description="Disordered" evidence="3">
    <location>
        <begin position="71"/>
        <end position="90"/>
    </location>
</feature>
<comment type="subcellular location">
    <subcellularLocation>
        <location evidence="2">Peroxisome membrane</location>
    </subcellularLocation>
</comment>
<dbReference type="Proteomes" id="UP000018144">
    <property type="component" value="Unassembled WGS sequence"/>
</dbReference>
<reference evidence="4 5" key="1">
    <citation type="journal article" date="2013" name="PLoS Genet.">
        <title>The genome and development-dependent transcriptomes of Pyronema confluens: a window into fungal evolution.</title>
        <authorList>
            <person name="Traeger S."/>
            <person name="Altegoer F."/>
            <person name="Freitag M."/>
            <person name="Gabaldon T."/>
            <person name="Kempken F."/>
            <person name="Kumar A."/>
            <person name="Marcet-Houben M."/>
            <person name="Poggeler S."/>
            <person name="Stajich J.E."/>
            <person name="Nowrousian M."/>
        </authorList>
    </citation>
    <scope>NUCLEOTIDE SEQUENCE [LARGE SCALE GENOMIC DNA]</scope>
    <source>
        <strain evidence="5">CBS 100304</strain>
        <tissue evidence="4">Vegetative mycelium</tissue>
    </source>
</reference>
<dbReference type="OMA" id="PTWQSTY"/>
<keyword evidence="5" id="KW-1185">Reference proteome</keyword>
<evidence type="ECO:0000313" key="4">
    <source>
        <dbReference type="EMBL" id="CCX06463.1"/>
    </source>
</evidence>
<dbReference type="PANTHER" id="PTHR13299">
    <property type="entry name" value="PEROXISOMAL MEMBRANE PROTEIN PEX16"/>
    <property type="match status" value="1"/>
</dbReference>
<keyword evidence="2" id="KW-0576">Peroxisome</keyword>
<feature type="region of interest" description="Disordered" evidence="3">
    <location>
        <begin position="167"/>
        <end position="207"/>
    </location>
</feature>
<gene>
    <name evidence="4" type="ORF">PCON_06050</name>
</gene>
<proteinExistence type="inferred from homology"/>
<comment type="similarity">
    <text evidence="1 2">Belongs to the peroxin-16 family.</text>
</comment>
<name>U4L2G6_PYROM</name>
<dbReference type="EMBL" id="HF935290">
    <property type="protein sequence ID" value="CCX06463.1"/>
    <property type="molecule type" value="Genomic_DNA"/>
</dbReference>
<protein>
    <recommendedName>
        <fullName evidence="2">Peroxisomal membrane protein PEX16</fullName>
    </recommendedName>
</protein>
<dbReference type="InterPro" id="IPR013919">
    <property type="entry name" value="Pex16"/>
</dbReference>
<evidence type="ECO:0000256" key="1">
    <source>
        <dbReference type="ARBA" id="ARBA00009505"/>
    </source>
</evidence>
<organism evidence="4 5">
    <name type="scientific">Pyronema omphalodes (strain CBS 100304)</name>
    <name type="common">Pyronema confluens</name>
    <dbReference type="NCBI Taxonomy" id="1076935"/>
    <lineage>
        <taxon>Eukaryota</taxon>
        <taxon>Fungi</taxon>
        <taxon>Dikarya</taxon>
        <taxon>Ascomycota</taxon>
        <taxon>Pezizomycotina</taxon>
        <taxon>Pezizomycetes</taxon>
        <taxon>Pezizales</taxon>
        <taxon>Pyronemataceae</taxon>
        <taxon>Pyronema</taxon>
    </lineage>
</organism>
<evidence type="ECO:0000256" key="3">
    <source>
        <dbReference type="SAM" id="MobiDB-lite"/>
    </source>
</evidence>
<dbReference type="AlphaFoldDB" id="U4L2G6"/>
<dbReference type="eggNOG" id="KOG4546">
    <property type="taxonomic scope" value="Eukaryota"/>
</dbReference>
<sequence length="334" mass="37868">MAARLNKTTQLYADFITKNAGAVSQIESALRSLTYIVPARFQDAELASEAVHSSISLLSLYHDSLLARSISSSSTPNKPADKPTPHNRYTRFWTKQSPSYRRLALLITIIQYTELLWEMTSQRRGQRTKWRVIVTLEAAKAICRLWLLKLTQSRPLLTPPLPERELIPEEEENLGPVDISGDNSDADSISEKKQEEPWQMPRTGLSLPSLPDPNKISQYLLSKVLTPEDVKPPQQLLHRVKGLGYLAEVVYIIRPVVYAVALMKMRKDKKSWAPWLLGFSLEFMARQLRKRELEQGVPGGLRGLTGLEKDELSRRAYAMAWWGVRGAAYENVTG</sequence>
<accession>U4L2G6</accession>
<dbReference type="Pfam" id="PF08610">
    <property type="entry name" value="Pex16"/>
    <property type="match status" value="1"/>
</dbReference>
<evidence type="ECO:0000313" key="5">
    <source>
        <dbReference type="Proteomes" id="UP000018144"/>
    </source>
</evidence>
<dbReference type="OrthoDB" id="2021143at2759"/>
<dbReference type="GO" id="GO:0005778">
    <property type="term" value="C:peroxisomal membrane"/>
    <property type="evidence" value="ECO:0007669"/>
    <property type="project" value="UniProtKB-SubCell"/>
</dbReference>